<feature type="domain" description="Pyrroline-5-carboxylate reductase catalytic N-terminal" evidence="2">
    <location>
        <begin position="6"/>
        <end position="97"/>
    </location>
</feature>
<proteinExistence type="predicted"/>
<protein>
    <submittedName>
        <fullName evidence="3">NADP oxidoreductase</fullName>
    </submittedName>
</protein>
<dbReference type="InterPro" id="IPR028939">
    <property type="entry name" value="P5C_Rdtase_cat_N"/>
</dbReference>
<comment type="caution">
    <text evidence="3">The sequence shown here is derived from an EMBL/GenBank/DDBJ whole genome shotgun (WGS) entry which is preliminary data.</text>
</comment>
<dbReference type="Proteomes" id="UP000654345">
    <property type="component" value="Unassembled WGS sequence"/>
</dbReference>
<keyword evidence="4" id="KW-1185">Reference proteome</keyword>
<reference evidence="3 4" key="1">
    <citation type="journal article" date="2021" name="Int. J. Syst. Evol. Microbiol.">
        <title>Reticulibacter mediterranei gen. nov., sp. nov., within the new family Reticulibacteraceae fam. nov., and Ktedonospora formicarum gen. nov., sp. nov., Ktedonobacter robiniae sp. nov., Dictyobacter formicarum sp. nov. and Dictyobacter arantiisoli sp. nov., belonging to the class Ktedonobacteria.</title>
        <authorList>
            <person name="Yabe S."/>
            <person name="Zheng Y."/>
            <person name="Wang C.M."/>
            <person name="Sakai Y."/>
            <person name="Abe K."/>
            <person name="Yokota A."/>
            <person name="Donadio S."/>
            <person name="Cavaletti L."/>
            <person name="Monciardini P."/>
        </authorList>
    </citation>
    <scope>NUCLEOTIDE SEQUENCE [LARGE SCALE GENOMIC DNA]</scope>
    <source>
        <strain evidence="3 4">SOSP1-30</strain>
    </source>
</reference>
<sequence>MSSLSITILGAGPIGSTLGRKWAKVGHSIAYGVQNPSSERAQALRQDLGEQIFIGSPAEALAKGDIVVLALAGQAVEGIITTYAQQLSGKIIIDAANRYPPDQKFSQTHQWPTTALYSAHILQSHAPHAKVYRAFNTYSWQNLADPDYQGIQADMFYCGPSGNAMATVEQLIAEIGLQPVRLGDLDQIDVVDSVLRLWGTLAIVQGKGVNNIAFKVLTR</sequence>
<evidence type="ECO:0000313" key="3">
    <source>
        <dbReference type="EMBL" id="GHO53378.1"/>
    </source>
</evidence>
<accession>A0ABQ3UL06</accession>
<dbReference type="RefSeq" id="WP_201370215.1">
    <property type="nucleotide sequence ID" value="NZ_BNJG01000001.1"/>
</dbReference>
<evidence type="ECO:0000256" key="1">
    <source>
        <dbReference type="ARBA" id="ARBA00023002"/>
    </source>
</evidence>
<dbReference type="PANTHER" id="PTHR14239:SF10">
    <property type="entry name" value="REDUCTASE"/>
    <property type="match status" value="1"/>
</dbReference>
<evidence type="ECO:0000259" key="2">
    <source>
        <dbReference type="Pfam" id="PF03807"/>
    </source>
</evidence>
<dbReference type="Pfam" id="PF03807">
    <property type="entry name" value="F420_oxidored"/>
    <property type="match status" value="1"/>
</dbReference>
<dbReference type="PANTHER" id="PTHR14239">
    <property type="entry name" value="DUDULIN-RELATED"/>
    <property type="match status" value="1"/>
</dbReference>
<evidence type="ECO:0000313" key="4">
    <source>
        <dbReference type="Proteomes" id="UP000654345"/>
    </source>
</evidence>
<name>A0ABQ3UL06_9CHLR</name>
<keyword evidence="1" id="KW-0560">Oxidoreductase</keyword>
<dbReference type="Gene3D" id="3.40.50.720">
    <property type="entry name" value="NAD(P)-binding Rossmann-like Domain"/>
    <property type="match status" value="1"/>
</dbReference>
<dbReference type="InterPro" id="IPR051267">
    <property type="entry name" value="STEAP_metalloreductase"/>
</dbReference>
<gene>
    <name evidence="3" type="ORF">KSB_18530</name>
</gene>
<dbReference type="InterPro" id="IPR036291">
    <property type="entry name" value="NAD(P)-bd_dom_sf"/>
</dbReference>
<organism evidence="3 4">
    <name type="scientific">Ktedonobacter robiniae</name>
    <dbReference type="NCBI Taxonomy" id="2778365"/>
    <lineage>
        <taxon>Bacteria</taxon>
        <taxon>Bacillati</taxon>
        <taxon>Chloroflexota</taxon>
        <taxon>Ktedonobacteria</taxon>
        <taxon>Ktedonobacterales</taxon>
        <taxon>Ktedonobacteraceae</taxon>
        <taxon>Ktedonobacter</taxon>
    </lineage>
</organism>
<dbReference type="EMBL" id="BNJG01000001">
    <property type="protein sequence ID" value="GHO53378.1"/>
    <property type="molecule type" value="Genomic_DNA"/>
</dbReference>
<dbReference type="SUPFAM" id="SSF51735">
    <property type="entry name" value="NAD(P)-binding Rossmann-fold domains"/>
    <property type="match status" value="1"/>
</dbReference>